<evidence type="ECO:0000313" key="12">
    <source>
        <dbReference type="EMBL" id="ANF23306.1"/>
    </source>
</evidence>
<dbReference type="GO" id="GO:0000287">
    <property type="term" value="F:magnesium ion binding"/>
    <property type="evidence" value="ECO:0007669"/>
    <property type="project" value="InterPro"/>
</dbReference>
<dbReference type="InterPro" id="IPR016185">
    <property type="entry name" value="PreATP-grasp_dom_sf"/>
</dbReference>
<evidence type="ECO:0000256" key="5">
    <source>
        <dbReference type="ARBA" id="ARBA00022741"/>
    </source>
</evidence>
<dbReference type="GO" id="GO:0005524">
    <property type="term" value="F:ATP binding"/>
    <property type="evidence" value="ECO:0007669"/>
    <property type="project" value="UniProtKB-KW"/>
</dbReference>
<gene>
    <name evidence="12" type="ORF">A7C91_09085</name>
</gene>
<keyword evidence="8" id="KW-0460">Magnesium</keyword>
<feature type="domain" description="IMP biosynthesis enzyme PurP C-terminal" evidence="11">
    <location>
        <begin position="158"/>
        <end position="310"/>
    </location>
</feature>
<keyword evidence="13" id="KW-1185">Reference proteome</keyword>
<dbReference type="InterPro" id="IPR010672">
    <property type="entry name" value="IMP_biosynth_PurP_N"/>
</dbReference>
<dbReference type="SUPFAM" id="SSF52440">
    <property type="entry name" value="PreATP-grasp domain"/>
    <property type="match status" value="1"/>
</dbReference>
<keyword evidence="7" id="KW-0067">ATP-binding</keyword>
<dbReference type="AlphaFoldDB" id="A0A172WJ05"/>
<evidence type="ECO:0000256" key="9">
    <source>
        <dbReference type="ARBA" id="ARBA00023211"/>
    </source>
</evidence>
<dbReference type="GeneID" id="28496345"/>
<dbReference type="SUPFAM" id="SSF56059">
    <property type="entry name" value="Glutathione synthetase ATP-binding domain-like"/>
    <property type="match status" value="1"/>
</dbReference>
<keyword evidence="3" id="KW-0436">Ligase</keyword>
<organism evidence="12 13">
    <name type="scientific">Thermococcus piezophilus</name>
    <dbReference type="NCBI Taxonomy" id="1712654"/>
    <lineage>
        <taxon>Archaea</taxon>
        <taxon>Methanobacteriati</taxon>
        <taxon>Methanobacteriota</taxon>
        <taxon>Thermococci</taxon>
        <taxon>Thermococcales</taxon>
        <taxon>Thermococcaceae</taxon>
        <taxon>Thermococcus</taxon>
    </lineage>
</organism>
<evidence type="ECO:0000256" key="2">
    <source>
        <dbReference type="ARBA" id="ARBA00001946"/>
    </source>
</evidence>
<dbReference type="STRING" id="1712654.A7C91_09085"/>
<keyword evidence="9" id="KW-0464">Manganese</keyword>
<feature type="domain" description="IMP biosynthesis enzyme PurP N-terminal" evidence="10">
    <location>
        <begin position="3"/>
        <end position="114"/>
    </location>
</feature>
<evidence type="ECO:0000256" key="6">
    <source>
        <dbReference type="ARBA" id="ARBA00022755"/>
    </source>
</evidence>
<dbReference type="Pfam" id="PF06973">
    <property type="entry name" value="DUF1297"/>
    <property type="match status" value="1"/>
</dbReference>
<dbReference type="GO" id="GO:0016879">
    <property type="term" value="F:ligase activity, forming carbon-nitrogen bonds"/>
    <property type="evidence" value="ECO:0007669"/>
    <property type="project" value="InterPro"/>
</dbReference>
<evidence type="ECO:0000313" key="13">
    <source>
        <dbReference type="Proteomes" id="UP000076969"/>
    </source>
</evidence>
<dbReference type="InterPro" id="IPR013815">
    <property type="entry name" value="ATP_grasp_subdomain_1"/>
</dbReference>
<name>A0A172WJ05_9EURY</name>
<dbReference type="Gene3D" id="3.30.470.20">
    <property type="entry name" value="ATP-grasp fold, B domain"/>
    <property type="match status" value="1"/>
</dbReference>
<dbReference type="KEGG" id="tpie:A7C91_09085"/>
<dbReference type="InterPro" id="IPR023656">
    <property type="entry name" value="IMP_biosynth_PurP"/>
</dbReference>
<keyword evidence="6" id="KW-0658">Purine biosynthesis</keyword>
<dbReference type="PANTHER" id="PTHR38147:SF2">
    <property type="entry name" value="5-FORMAMINOIMIDAZOLE-4-CARBOXAMIDE-1-(BETA)-D-RIBOFURANOSYL 5'-MONOPHOSPHATE SYNTHETASE"/>
    <property type="match status" value="1"/>
</dbReference>
<proteinExistence type="predicted"/>
<reference evidence="13" key="1">
    <citation type="journal article" date="2016" name="Syst. Appl. Microbiol.">
        <title>Thermococcus piezophilus sp. nov., a novel hyperthermophilic and piezophilic archaeon with a broad pressure range for growth, isolated from a deepest hydrothermal vent at the Mid-Cayman Rise.</title>
        <authorList>
            <person name="Dalmasso C."/>
            <person name="Oger P."/>
            <person name="Selva G."/>
            <person name="Courtine D."/>
            <person name="L'Haridon S."/>
            <person name="Garlaschelli A."/>
            <person name="Roussel E."/>
            <person name="Miyazaki J."/>
            <person name="Reveillaud J."/>
            <person name="Jebbar M."/>
            <person name="Takai K."/>
            <person name="Maignien L."/>
            <person name="Alain K."/>
        </authorList>
    </citation>
    <scope>NUCLEOTIDE SEQUENCE [LARGE SCALE GENOMIC DNA]</scope>
    <source>
        <strain evidence="13">CDGS</strain>
    </source>
</reference>
<evidence type="ECO:0000259" key="11">
    <source>
        <dbReference type="Pfam" id="PF06973"/>
    </source>
</evidence>
<dbReference type="PANTHER" id="PTHR38147">
    <property type="entry name" value="5-FORMAMINOIMIDAZOLE-4-CARBOXAMIDE-1-(BETA)-D-RIBOFURANOSYL 5'-MONOPHOSPHATE SYNTHETASE-RELATED"/>
    <property type="match status" value="1"/>
</dbReference>
<dbReference type="RefSeq" id="WP_068666831.1">
    <property type="nucleotide sequence ID" value="NZ_CP015520.1"/>
</dbReference>
<dbReference type="NCBIfam" id="NF009782">
    <property type="entry name" value="PRK13278.2-1"/>
    <property type="match status" value="1"/>
</dbReference>
<keyword evidence="5" id="KW-0547">Nucleotide-binding</keyword>
<dbReference type="Proteomes" id="UP000076969">
    <property type="component" value="Chromosome"/>
</dbReference>
<evidence type="ECO:0000259" key="10">
    <source>
        <dbReference type="Pfam" id="PF06849"/>
    </source>
</evidence>
<dbReference type="Gene3D" id="3.40.50.20">
    <property type="match status" value="1"/>
</dbReference>
<evidence type="ECO:0000256" key="3">
    <source>
        <dbReference type="ARBA" id="ARBA00022598"/>
    </source>
</evidence>
<dbReference type="Gene3D" id="3.30.1490.20">
    <property type="entry name" value="ATP-grasp fold, A domain"/>
    <property type="match status" value="1"/>
</dbReference>
<dbReference type="EMBL" id="CP015520">
    <property type="protein sequence ID" value="ANF23306.1"/>
    <property type="molecule type" value="Genomic_DNA"/>
</dbReference>
<comment type="cofactor">
    <cofactor evidence="1">
        <name>Mn(2+)</name>
        <dbReference type="ChEBI" id="CHEBI:29035"/>
    </cofactor>
</comment>
<dbReference type="OrthoDB" id="98133at2157"/>
<evidence type="ECO:0000256" key="1">
    <source>
        <dbReference type="ARBA" id="ARBA00001936"/>
    </source>
</evidence>
<dbReference type="InterPro" id="IPR009720">
    <property type="entry name" value="IMP_biosynth_PurP_C"/>
</dbReference>
<evidence type="ECO:0000256" key="4">
    <source>
        <dbReference type="ARBA" id="ARBA00022723"/>
    </source>
</evidence>
<evidence type="ECO:0000256" key="7">
    <source>
        <dbReference type="ARBA" id="ARBA00022840"/>
    </source>
</evidence>
<dbReference type="Pfam" id="PF06849">
    <property type="entry name" value="DUF1246"/>
    <property type="match status" value="1"/>
</dbReference>
<accession>A0A172WJ05</accession>
<sequence>MIISTIASHSSLQILMGVKREGFRTRLYVKPNRKAFYSFIPLVDEIVVTENMREVLGDDGIVVPHGSFVAYLGIETIEKANTKFFGNKRFLKWETSFELQDRALKKAGIPMVEVIEPEEAKPDELYFVRLEGPRGGSGHFLAYGYELEEKIKGLSEPYRIERFTDGVYLYVHFFYSPILNRLELFGIDERLVIADANKRRPFKILPYTIAGNKAVALRESLIPMLYDYGLVFVKAMEELEPPGIIGPFALHFAYDGEFRCIGFASRIDGGSNAKHWYSALYWERPMLMGERIAREIKLALEEDRLEEVVT</sequence>
<evidence type="ECO:0000256" key="8">
    <source>
        <dbReference type="ARBA" id="ARBA00022842"/>
    </source>
</evidence>
<dbReference type="GO" id="GO:0006188">
    <property type="term" value="P:IMP biosynthetic process"/>
    <property type="evidence" value="ECO:0007669"/>
    <property type="project" value="InterPro"/>
</dbReference>
<comment type="cofactor">
    <cofactor evidence="2">
        <name>Mg(2+)</name>
        <dbReference type="ChEBI" id="CHEBI:18420"/>
    </cofactor>
</comment>
<keyword evidence="4" id="KW-0479">Metal-binding</keyword>
<protein>
    <submittedName>
        <fullName evidence="12">5-formaminoimidazole-4-carboxamide-1-(Beta)-D-ribofuranosyl 5'-monophosphate synthetase</fullName>
    </submittedName>
</protein>